<evidence type="ECO:0000256" key="1">
    <source>
        <dbReference type="ARBA" id="ARBA00004251"/>
    </source>
</evidence>
<feature type="non-terminal residue" evidence="10">
    <location>
        <position position="157"/>
    </location>
</feature>
<evidence type="ECO:0000256" key="4">
    <source>
        <dbReference type="ARBA" id="ARBA00022737"/>
    </source>
</evidence>
<dbReference type="PROSITE" id="PS51473">
    <property type="entry name" value="GNK2"/>
    <property type="match status" value="2"/>
</dbReference>
<sequence>MENLSQLVTNHNWGTHFVNISGSVPIYGFAQCFKDLSHTDCLLCYAASRTKLPRCLPSISARIYLDGCFLRYDNYSFYLEQTDPLRDSVTCTSTSERLEVQMEKSIEKVIDVVAGDAVDGGGGFATKEFEGVYALAQCWNTLGIHGCRDCLKNAVKK</sequence>
<dbReference type="EMBL" id="LXQA010053625">
    <property type="protein sequence ID" value="MCI03901.1"/>
    <property type="molecule type" value="Genomic_DNA"/>
</dbReference>
<protein>
    <submittedName>
        <fullName evidence="10">Cysteine-rich receptor-like protein kinase 42-like</fullName>
    </submittedName>
</protein>
<keyword evidence="10" id="KW-0808">Transferase</keyword>
<dbReference type="GO" id="GO:0016301">
    <property type="term" value="F:kinase activity"/>
    <property type="evidence" value="ECO:0007669"/>
    <property type="project" value="UniProtKB-KW"/>
</dbReference>
<name>A0A392NVQ7_9FABA</name>
<keyword evidence="2" id="KW-0945">Host-virus interaction</keyword>
<comment type="caution">
    <text evidence="10">The sequence shown here is derived from an EMBL/GenBank/DDBJ whole genome shotgun (WGS) entry which is preliminary data.</text>
</comment>
<evidence type="ECO:0000313" key="11">
    <source>
        <dbReference type="Proteomes" id="UP000265520"/>
    </source>
</evidence>
<evidence type="ECO:0000256" key="8">
    <source>
        <dbReference type="ARBA" id="ARBA00038393"/>
    </source>
</evidence>
<gene>
    <name evidence="10" type="ORF">A2U01_0024942</name>
</gene>
<organism evidence="10 11">
    <name type="scientific">Trifolium medium</name>
    <dbReference type="NCBI Taxonomy" id="97028"/>
    <lineage>
        <taxon>Eukaryota</taxon>
        <taxon>Viridiplantae</taxon>
        <taxon>Streptophyta</taxon>
        <taxon>Embryophyta</taxon>
        <taxon>Tracheophyta</taxon>
        <taxon>Spermatophyta</taxon>
        <taxon>Magnoliopsida</taxon>
        <taxon>eudicotyledons</taxon>
        <taxon>Gunneridae</taxon>
        <taxon>Pentapetalae</taxon>
        <taxon>rosids</taxon>
        <taxon>fabids</taxon>
        <taxon>Fabales</taxon>
        <taxon>Fabaceae</taxon>
        <taxon>Papilionoideae</taxon>
        <taxon>50 kb inversion clade</taxon>
        <taxon>NPAAA clade</taxon>
        <taxon>Hologalegina</taxon>
        <taxon>IRL clade</taxon>
        <taxon>Trifolieae</taxon>
        <taxon>Trifolium</taxon>
    </lineage>
</organism>
<dbReference type="InterPro" id="IPR051378">
    <property type="entry name" value="Cell2Cell_Antifungal"/>
</dbReference>
<dbReference type="Gene3D" id="3.30.430.20">
    <property type="entry name" value="Gnk2 domain, C-X8-C-X2-C motif"/>
    <property type="match status" value="2"/>
</dbReference>
<comment type="similarity">
    <text evidence="8">Belongs to the cysteine-rich repeat secretory protein family. Plasmodesmata-located proteins (PDLD) subfamily.</text>
</comment>
<evidence type="ECO:0000256" key="6">
    <source>
        <dbReference type="ARBA" id="ARBA00023157"/>
    </source>
</evidence>
<accession>A0A392NVQ7</accession>
<dbReference type="PANTHER" id="PTHR32080:SF27">
    <property type="entry name" value="OS01G0548750 PROTEIN"/>
    <property type="match status" value="1"/>
</dbReference>
<dbReference type="InterPro" id="IPR038408">
    <property type="entry name" value="GNK2_sf"/>
</dbReference>
<dbReference type="GO" id="GO:0009506">
    <property type="term" value="C:plasmodesma"/>
    <property type="evidence" value="ECO:0007669"/>
    <property type="project" value="UniProtKB-SubCell"/>
</dbReference>
<evidence type="ECO:0000256" key="7">
    <source>
        <dbReference type="ARBA" id="ARBA00024184"/>
    </source>
</evidence>
<dbReference type="InterPro" id="IPR002902">
    <property type="entry name" value="GNK2"/>
</dbReference>
<keyword evidence="10" id="KW-0418">Kinase</keyword>
<evidence type="ECO:0000313" key="10">
    <source>
        <dbReference type="EMBL" id="MCI03901.1"/>
    </source>
</evidence>
<reference evidence="10 11" key="1">
    <citation type="journal article" date="2018" name="Front. Plant Sci.">
        <title>Red Clover (Trifolium pratense) and Zigzag Clover (T. medium) - A Picture of Genomic Similarities and Differences.</title>
        <authorList>
            <person name="Dluhosova J."/>
            <person name="Istvanek J."/>
            <person name="Nedelnik J."/>
            <person name="Repkova J."/>
        </authorList>
    </citation>
    <scope>NUCLEOTIDE SEQUENCE [LARGE SCALE GENOMIC DNA]</scope>
    <source>
        <strain evidence="11">cv. 10/8</strain>
        <tissue evidence="10">Leaf</tissue>
    </source>
</reference>
<dbReference type="Pfam" id="PF01657">
    <property type="entry name" value="Stress-antifung"/>
    <property type="match status" value="1"/>
</dbReference>
<keyword evidence="5" id="KW-0965">Cell junction</keyword>
<proteinExistence type="inferred from homology"/>
<keyword evidence="6" id="KW-1015">Disulfide bond</keyword>
<keyword evidence="4" id="KW-0677">Repeat</keyword>
<evidence type="ECO:0000259" key="9">
    <source>
        <dbReference type="PROSITE" id="PS51473"/>
    </source>
</evidence>
<evidence type="ECO:0000256" key="5">
    <source>
        <dbReference type="ARBA" id="ARBA00022949"/>
    </source>
</evidence>
<dbReference type="AlphaFoldDB" id="A0A392NVQ7"/>
<dbReference type="CDD" id="cd23509">
    <property type="entry name" value="Gnk2-like"/>
    <property type="match status" value="1"/>
</dbReference>
<dbReference type="FunFam" id="3.30.430.20:FF:000029">
    <property type="entry name" value="Cysteine-rich receptor-like protein kinase 42"/>
    <property type="match status" value="1"/>
</dbReference>
<keyword evidence="3" id="KW-0732">Signal</keyword>
<keyword evidence="11" id="KW-1185">Reference proteome</keyword>
<evidence type="ECO:0000256" key="3">
    <source>
        <dbReference type="ARBA" id="ARBA00022729"/>
    </source>
</evidence>
<dbReference type="Proteomes" id="UP000265520">
    <property type="component" value="Unassembled WGS sequence"/>
</dbReference>
<feature type="domain" description="Gnk2-homologous" evidence="9">
    <location>
        <begin position="84"/>
        <end position="157"/>
    </location>
</feature>
<feature type="domain" description="Gnk2-homologous" evidence="9">
    <location>
        <begin position="1"/>
        <end position="77"/>
    </location>
</feature>
<dbReference type="PANTHER" id="PTHR32080">
    <property type="entry name" value="ANTIFUNGAL PROTEIN GINKBILOBIN-2-LIKE"/>
    <property type="match status" value="1"/>
</dbReference>
<dbReference type="GO" id="GO:0005886">
    <property type="term" value="C:plasma membrane"/>
    <property type="evidence" value="ECO:0007669"/>
    <property type="project" value="UniProtKB-SubCell"/>
</dbReference>
<evidence type="ECO:0000256" key="2">
    <source>
        <dbReference type="ARBA" id="ARBA00022581"/>
    </source>
</evidence>
<comment type="subcellular location">
    <subcellularLocation>
        <location evidence="7">Cell junction</location>
        <location evidence="7">Plasmodesma</location>
    </subcellularLocation>
    <subcellularLocation>
        <location evidence="1">Cell membrane</location>
        <topology evidence="1">Single-pass type I membrane protein</topology>
    </subcellularLocation>
</comment>
<keyword evidence="10" id="KW-0675">Receptor</keyword>